<protein>
    <submittedName>
        <fullName evidence="1">Uncharacterized protein</fullName>
    </submittedName>
</protein>
<gene>
    <name evidence="1" type="ORF">C6P45_001609</name>
</gene>
<evidence type="ECO:0000313" key="2">
    <source>
        <dbReference type="Proteomes" id="UP000750334"/>
    </source>
</evidence>
<evidence type="ECO:0000313" key="1">
    <source>
        <dbReference type="EMBL" id="KAG0660313.1"/>
    </source>
</evidence>
<organism evidence="1 2">
    <name type="scientific">Maudiozyma exigua</name>
    <name type="common">Yeast</name>
    <name type="synonym">Kazachstania exigua</name>
    <dbReference type="NCBI Taxonomy" id="34358"/>
    <lineage>
        <taxon>Eukaryota</taxon>
        <taxon>Fungi</taxon>
        <taxon>Dikarya</taxon>
        <taxon>Ascomycota</taxon>
        <taxon>Saccharomycotina</taxon>
        <taxon>Saccharomycetes</taxon>
        <taxon>Saccharomycetales</taxon>
        <taxon>Saccharomycetaceae</taxon>
        <taxon>Maudiozyma</taxon>
    </lineage>
</organism>
<keyword evidence="2" id="KW-1185">Reference proteome</keyword>
<comment type="caution">
    <text evidence="1">The sequence shown here is derived from an EMBL/GenBank/DDBJ whole genome shotgun (WGS) entry which is preliminary data.</text>
</comment>
<dbReference type="Proteomes" id="UP000750334">
    <property type="component" value="Unassembled WGS sequence"/>
</dbReference>
<dbReference type="AlphaFoldDB" id="A0A9P6W246"/>
<dbReference type="EMBL" id="PUHR01000178">
    <property type="protein sequence ID" value="KAG0660313.1"/>
    <property type="molecule type" value="Genomic_DNA"/>
</dbReference>
<sequence length="190" mass="22338">MDCFPIFDKKSEEIVKVFRLKLLLRKKVHSFDINLENFKYFNEKLYESGRQLIPDCRVDHDLGLQAFKLYVLEGLNGTDSTMIDYYHPREDSIRVPPRMMMIYKALCEPMLFDSSILVPNMHDIVDYPTLLKLLHDVGSPFILRVLCNACNTDKLIPLQKDDLKINAFICYHDETRKIFRLNDVPSVFQT</sequence>
<name>A0A9P6W246_MAUEX</name>
<proteinExistence type="predicted"/>
<accession>A0A9P6W246</accession>
<reference evidence="1 2" key="1">
    <citation type="submission" date="2020-11" db="EMBL/GenBank/DDBJ databases">
        <title>Kefir isolates.</title>
        <authorList>
            <person name="Marcisauskas S."/>
            <person name="Kim Y."/>
            <person name="Blasche S."/>
        </authorList>
    </citation>
    <scope>NUCLEOTIDE SEQUENCE [LARGE SCALE GENOMIC DNA]</scope>
    <source>
        <strain evidence="1 2">OG2</strain>
    </source>
</reference>